<feature type="compositionally biased region" description="Low complexity" evidence="2">
    <location>
        <begin position="95"/>
        <end position="110"/>
    </location>
</feature>
<organism evidence="4 5">
    <name type="scientific">Pterulicium gracile</name>
    <dbReference type="NCBI Taxonomy" id="1884261"/>
    <lineage>
        <taxon>Eukaryota</taxon>
        <taxon>Fungi</taxon>
        <taxon>Dikarya</taxon>
        <taxon>Basidiomycota</taxon>
        <taxon>Agaricomycotina</taxon>
        <taxon>Agaricomycetes</taxon>
        <taxon>Agaricomycetidae</taxon>
        <taxon>Agaricales</taxon>
        <taxon>Pleurotineae</taxon>
        <taxon>Pterulaceae</taxon>
        <taxon>Pterulicium</taxon>
    </lineage>
</organism>
<gene>
    <name evidence="4" type="ORF">BDV98DRAFT_561988</name>
</gene>
<evidence type="ECO:0000313" key="5">
    <source>
        <dbReference type="Proteomes" id="UP000305067"/>
    </source>
</evidence>
<name>A0A5C3R3L8_9AGAR</name>
<protein>
    <submittedName>
        <fullName evidence="4">Oxo-4-hydroxy-4-carboxy-5-ureidoimidazoline decarboxylase</fullName>
    </submittedName>
</protein>
<dbReference type="PANTHER" id="PTHR37987:SF1">
    <property type="entry name" value="OXO-4-HYDROXY-4-CARBOXY-5-UREIDOIMIDAZOLINE DECARBOXYLASE DOMAIN-CONTAINING PROTEIN"/>
    <property type="match status" value="1"/>
</dbReference>
<evidence type="ECO:0000313" key="4">
    <source>
        <dbReference type="EMBL" id="TFL05424.1"/>
    </source>
</evidence>
<dbReference type="GO" id="GO:0006144">
    <property type="term" value="P:purine nucleobase metabolic process"/>
    <property type="evidence" value="ECO:0007669"/>
    <property type="project" value="UniProtKB-KW"/>
</dbReference>
<dbReference type="PANTHER" id="PTHR37987">
    <property type="entry name" value="CHROMOSOME 9, WHOLE GENOME SHOTGUN SEQUENCE"/>
    <property type="match status" value="1"/>
</dbReference>
<dbReference type="Pfam" id="PF09349">
    <property type="entry name" value="OHCU_decarbox"/>
    <property type="match status" value="1"/>
</dbReference>
<feature type="region of interest" description="Disordered" evidence="2">
    <location>
        <begin position="93"/>
        <end position="113"/>
    </location>
</feature>
<dbReference type="AlphaFoldDB" id="A0A5C3R3L8"/>
<reference evidence="4 5" key="1">
    <citation type="journal article" date="2019" name="Nat. Ecol. Evol.">
        <title>Megaphylogeny resolves global patterns of mushroom evolution.</title>
        <authorList>
            <person name="Varga T."/>
            <person name="Krizsan K."/>
            <person name="Foldi C."/>
            <person name="Dima B."/>
            <person name="Sanchez-Garcia M."/>
            <person name="Sanchez-Ramirez S."/>
            <person name="Szollosi G.J."/>
            <person name="Szarkandi J.G."/>
            <person name="Papp V."/>
            <person name="Albert L."/>
            <person name="Andreopoulos W."/>
            <person name="Angelini C."/>
            <person name="Antonin V."/>
            <person name="Barry K.W."/>
            <person name="Bougher N.L."/>
            <person name="Buchanan P."/>
            <person name="Buyck B."/>
            <person name="Bense V."/>
            <person name="Catcheside P."/>
            <person name="Chovatia M."/>
            <person name="Cooper J."/>
            <person name="Damon W."/>
            <person name="Desjardin D."/>
            <person name="Finy P."/>
            <person name="Geml J."/>
            <person name="Haridas S."/>
            <person name="Hughes K."/>
            <person name="Justo A."/>
            <person name="Karasinski D."/>
            <person name="Kautmanova I."/>
            <person name="Kiss B."/>
            <person name="Kocsube S."/>
            <person name="Kotiranta H."/>
            <person name="LaButti K.M."/>
            <person name="Lechner B.E."/>
            <person name="Liimatainen K."/>
            <person name="Lipzen A."/>
            <person name="Lukacs Z."/>
            <person name="Mihaltcheva S."/>
            <person name="Morgado L.N."/>
            <person name="Niskanen T."/>
            <person name="Noordeloos M.E."/>
            <person name="Ohm R.A."/>
            <person name="Ortiz-Santana B."/>
            <person name="Ovrebo C."/>
            <person name="Racz N."/>
            <person name="Riley R."/>
            <person name="Savchenko A."/>
            <person name="Shiryaev A."/>
            <person name="Soop K."/>
            <person name="Spirin V."/>
            <person name="Szebenyi C."/>
            <person name="Tomsovsky M."/>
            <person name="Tulloss R.E."/>
            <person name="Uehling J."/>
            <person name="Grigoriev I.V."/>
            <person name="Vagvolgyi C."/>
            <person name="Papp T."/>
            <person name="Martin F.M."/>
            <person name="Miettinen O."/>
            <person name="Hibbett D.S."/>
            <person name="Nagy L.G."/>
        </authorList>
    </citation>
    <scope>NUCLEOTIDE SEQUENCE [LARGE SCALE GENOMIC DNA]</scope>
    <source>
        <strain evidence="4 5">CBS 309.79</strain>
    </source>
</reference>
<evidence type="ECO:0000259" key="3">
    <source>
        <dbReference type="Pfam" id="PF09349"/>
    </source>
</evidence>
<evidence type="ECO:0000256" key="1">
    <source>
        <dbReference type="ARBA" id="ARBA00022631"/>
    </source>
</evidence>
<dbReference type="InterPro" id="IPR018020">
    <property type="entry name" value="OHCU_decarboxylase"/>
</dbReference>
<keyword evidence="1" id="KW-0659">Purine metabolism</keyword>
<proteinExistence type="predicted"/>
<dbReference type="InterPro" id="IPR036778">
    <property type="entry name" value="OHCU_decarboxylase_sf"/>
</dbReference>
<dbReference type="EMBL" id="ML178817">
    <property type="protein sequence ID" value="TFL05424.1"/>
    <property type="molecule type" value="Genomic_DNA"/>
</dbReference>
<dbReference type="SUPFAM" id="SSF158694">
    <property type="entry name" value="UraD-Like"/>
    <property type="match status" value="1"/>
</dbReference>
<dbReference type="OrthoDB" id="5398391at2759"/>
<keyword evidence="5" id="KW-1185">Reference proteome</keyword>
<dbReference type="Proteomes" id="UP000305067">
    <property type="component" value="Unassembled WGS sequence"/>
</dbReference>
<dbReference type="Gene3D" id="1.10.3330.10">
    <property type="entry name" value="Oxo-4-hydroxy-4-carboxy-5-ureidoimidazoline decarboxylase"/>
    <property type="match status" value="1"/>
</dbReference>
<accession>A0A5C3R3L8</accession>
<feature type="domain" description="Oxo-4-hydroxy-4-carboxy-5-ureidoimidazoline decarboxylase" evidence="3">
    <location>
        <begin position="20"/>
        <end position="158"/>
    </location>
</feature>
<sequence length="222" mass="24631">MDAASNTKTDTSRRHNLDPYDSLVAALTLLFEHSPLIGSHLAPQIIPSLYTEINDYNALLSRAIQVIGSWPVQLKATFIAAHPRIGETKNLSALSAAEQQQSPPSQAQQPKTSPEVLEALRILNECYEIKYQGLVYITFVNGRSRSEVAEEMRLKLGVEGVQGDQDKIRAAEKVGKESEEWIQELDRAVRDVGLIASSRLDKIPRTSLALPFTRSHDRVSAE</sequence>
<evidence type="ECO:0000256" key="2">
    <source>
        <dbReference type="SAM" id="MobiDB-lite"/>
    </source>
</evidence>